<dbReference type="CDD" id="cd03445">
    <property type="entry name" value="Thioesterase_II_repeat2"/>
    <property type="match status" value="1"/>
</dbReference>
<dbReference type="InterPro" id="IPR049449">
    <property type="entry name" value="TesB_ACOT8-like_N"/>
</dbReference>
<sequence>MMPEMSSTLPEVLSTLALDQVNQNLFVGAQLDGPDHHILGGHIGAQALLAAAQTVPAERTARSLHAQFLRSGDARKPVEFDVSALHDGGTFSTRRTTARQNGAILMESTVSFSRAAAEDPAHQPVMPAVLQPDSLPATVRPGVWSSLEWFDRRDVPGGPGLWWRPDGDVPGDPVLGRVLVAYLSAVTLVEAAVLARRGAEPVSIAPMLDHSVWWHGTADLANWVYYEQDCASGAHRRALTTGRMFTRDGALVCSTAQEVYFPPAR</sequence>
<dbReference type="GO" id="GO:0009062">
    <property type="term" value="P:fatty acid catabolic process"/>
    <property type="evidence" value="ECO:0007669"/>
    <property type="project" value="TreeGrafter"/>
</dbReference>
<organism evidence="5 6">
    <name type="scientific">Mycolicibacterium tokaiense</name>
    <dbReference type="NCBI Taxonomy" id="39695"/>
    <lineage>
        <taxon>Bacteria</taxon>
        <taxon>Bacillati</taxon>
        <taxon>Actinomycetota</taxon>
        <taxon>Actinomycetes</taxon>
        <taxon>Mycobacteriales</taxon>
        <taxon>Mycobacteriaceae</taxon>
        <taxon>Mycolicibacterium</taxon>
    </lineage>
</organism>
<dbReference type="InterPro" id="IPR025652">
    <property type="entry name" value="TesB_C"/>
</dbReference>
<dbReference type="InterPro" id="IPR042171">
    <property type="entry name" value="Acyl-CoA_hotdog"/>
</dbReference>
<dbReference type="PANTHER" id="PTHR11066">
    <property type="entry name" value="ACYL-COA THIOESTERASE"/>
    <property type="match status" value="1"/>
</dbReference>
<name>A0A378TPM1_9MYCO</name>
<dbReference type="AlphaFoldDB" id="A0A378TPM1"/>
<dbReference type="Pfam" id="PF02551">
    <property type="entry name" value="Acyl_CoA_thio"/>
    <property type="match status" value="1"/>
</dbReference>
<comment type="similarity">
    <text evidence="1">Belongs to the C/M/P thioester hydrolase family.</text>
</comment>
<dbReference type="GO" id="GO:0047617">
    <property type="term" value="F:fatty acyl-CoA hydrolase activity"/>
    <property type="evidence" value="ECO:0007669"/>
    <property type="project" value="InterPro"/>
</dbReference>
<evidence type="ECO:0000256" key="1">
    <source>
        <dbReference type="ARBA" id="ARBA00006538"/>
    </source>
</evidence>
<evidence type="ECO:0000259" key="4">
    <source>
        <dbReference type="Pfam" id="PF13622"/>
    </source>
</evidence>
<dbReference type="EMBL" id="UGQT01000001">
    <property type="protein sequence ID" value="STZ62590.1"/>
    <property type="molecule type" value="Genomic_DNA"/>
</dbReference>
<evidence type="ECO:0000259" key="3">
    <source>
        <dbReference type="Pfam" id="PF02551"/>
    </source>
</evidence>
<dbReference type="InterPro" id="IPR003703">
    <property type="entry name" value="Acyl_CoA_thio"/>
</dbReference>
<dbReference type="Proteomes" id="UP000254978">
    <property type="component" value="Unassembled WGS sequence"/>
</dbReference>
<evidence type="ECO:0000256" key="2">
    <source>
        <dbReference type="ARBA" id="ARBA00022801"/>
    </source>
</evidence>
<dbReference type="InterPro" id="IPR029069">
    <property type="entry name" value="HotDog_dom_sf"/>
</dbReference>
<dbReference type="GO" id="GO:0006637">
    <property type="term" value="P:acyl-CoA metabolic process"/>
    <property type="evidence" value="ECO:0007669"/>
    <property type="project" value="InterPro"/>
</dbReference>
<dbReference type="Pfam" id="PF13622">
    <property type="entry name" value="4HBT_3"/>
    <property type="match status" value="1"/>
</dbReference>
<evidence type="ECO:0000313" key="5">
    <source>
        <dbReference type="EMBL" id="STZ62590.1"/>
    </source>
</evidence>
<dbReference type="PANTHER" id="PTHR11066:SF34">
    <property type="entry name" value="ACYL-COENZYME A THIOESTERASE 8"/>
    <property type="match status" value="1"/>
</dbReference>
<proteinExistence type="inferred from homology"/>
<dbReference type="Gene3D" id="2.40.160.210">
    <property type="entry name" value="Acyl-CoA thioesterase, double hotdog domain"/>
    <property type="match status" value="1"/>
</dbReference>
<reference evidence="5 6" key="1">
    <citation type="submission" date="2018-06" db="EMBL/GenBank/DDBJ databases">
        <authorList>
            <consortium name="Pathogen Informatics"/>
            <person name="Doyle S."/>
        </authorList>
    </citation>
    <scope>NUCLEOTIDE SEQUENCE [LARGE SCALE GENOMIC DNA]</scope>
    <source>
        <strain evidence="5 6">NCTC10821</strain>
    </source>
</reference>
<accession>A0A378TPM1</accession>
<dbReference type="EC" id="3.1.2.-" evidence="5"/>
<gene>
    <name evidence="5" type="primary">tesB_5</name>
    <name evidence="5" type="ORF">NCTC10821_06159</name>
</gene>
<feature type="domain" description="Acyl-CoA thioesterase-like N-terminal HotDog" evidence="4">
    <location>
        <begin position="37"/>
        <end position="112"/>
    </location>
</feature>
<evidence type="ECO:0000313" key="6">
    <source>
        <dbReference type="Proteomes" id="UP000254978"/>
    </source>
</evidence>
<dbReference type="SUPFAM" id="SSF54637">
    <property type="entry name" value="Thioesterase/thiol ester dehydrase-isomerase"/>
    <property type="match status" value="2"/>
</dbReference>
<feature type="domain" description="Acyl-CoA thioesterase 2 C-terminal" evidence="3">
    <location>
        <begin position="162"/>
        <end position="258"/>
    </location>
</feature>
<dbReference type="CDD" id="cd03444">
    <property type="entry name" value="Thioesterase_II_repeat1"/>
    <property type="match status" value="1"/>
</dbReference>
<protein>
    <submittedName>
        <fullName evidence="5">Acyl-CoA thioesterase</fullName>
        <ecNumber evidence="5">3.1.2.-</ecNumber>
    </submittedName>
</protein>
<keyword evidence="2 5" id="KW-0378">Hydrolase</keyword>
<keyword evidence="6" id="KW-1185">Reference proteome</keyword>